<dbReference type="eggNOG" id="ENOG5032W2Q">
    <property type="taxonomic scope" value="Bacteria"/>
</dbReference>
<feature type="transmembrane region" description="Helical" evidence="5">
    <location>
        <begin position="6"/>
        <end position="27"/>
    </location>
</feature>
<evidence type="ECO:0000313" key="6">
    <source>
        <dbReference type="EMBL" id="BAM47947.1"/>
    </source>
</evidence>
<dbReference type="KEGG" id="axl:AXY_18150"/>
<proteinExistence type="predicted"/>
<gene>
    <name evidence="6" type="ordered locus">AXY_18150</name>
</gene>
<evidence type="ECO:0000256" key="2">
    <source>
        <dbReference type="ARBA" id="ARBA00022692"/>
    </source>
</evidence>
<keyword evidence="1" id="KW-1003">Cell membrane</keyword>
<evidence type="ECO:0000256" key="4">
    <source>
        <dbReference type="ARBA" id="ARBA00023136"/>
    </source>
</evidence>
<sequence length="126" mass="14676">MFYIHLHVASWFIALILFFTSWYLLSIDKQQPAKIAHSINRIIFLVIFYTGFILIYRYTQAPVWENFGAEAVVKAIGGVYLVCLMEWLISRFQKKLPSRGLVIQFFLVLLMVLALGFGRLPWGFLP</sequence>
<evidence type="ECO:0000256" key="5">
    <source>
        <dbReference type="SAM" id="Phobius"/>
    </source>
</evidence>
<dbReference type="HOGENOM" id="CLU_146641_1_1_9"/>
<evidence type="ECO:0000256" key="1">
    <source>
        <dbReference type="ARBA" id="ARBA00022475"/>
    </source>
</evidence>
<dbReference type="InterPro" id="IPR010899">
    <property type="entry name" value="UPF0344"/>
</dbReference>
<accession>K0J421</accession>
<keyword evidence="7" id="KW-1185">Reference proteome</keyword>
<feature type="transmembrane region" description="Helical" evidence="5">
    <location>
        <begin position="39"/>
        <end position="59"/>
    </location>
</feature>
<feature type="transmembrane region" description="Helical" evidence="5">
    <location>
        <begin position="101"/>
        <end position="122"/>
    </location>
</feature>
<keyword evidence="3 5" id="KW-1133">Transmembrane helix</keyword>
<dbReference type="STRING" id="698758.AXY_18150"/>
<keyword evidence="4 5" id="KW-0472">Membrane</keyword>
<keyword evidence="2 5" id="KW-0812">Transmembrane</keyword>
<dbReference type="EMBL" id="AP012050">
    <property type="protein sequence ID" value="BAM47947.1"/>
    <property type="molecule type" value="Genomic_DNA"/>
</dbReference>
<dbReference type="RefSeq" id="WP_015010536.1">
    <property type="nucleotide sequence ID" value="NC_018704.1"/>
</dbReference>
<protein>
    <submittedName>
        <fullName evidence="6">Uncharacterized protein</fullName>
    </submittedName>
</protein>
<name>K0J421_AMPXN</name>
<dbReference type="AlphaFoldDB" id="K0J421"/>
<evidence type="ECO:0000256" key="3">
    <source>
        <dbReference type="ARBA" id="ARBA00022989"/>
    </source>
</evidence>
<dbReference type="Pfam" id="PF07457">
    <property type="entry name" value="DUF1516"/>
    <property type="match status" value="1"/>
</dbReference>
<dbReference type="Proteomes" id="UP000006294">
    <property type="component" value="Chromosome"/>
</dbReference>
<feature type="transmembrane region" description="Helical" evidence="5">
    <location>
        <begin position="71"/>
        <end position="89"/>
    </location>
</feature>
<evidence type="ECO:0000313" key="7">
    <source>
        <dbReference type="Proteomes" id="UP000006294"/>
    </source>
</evidence>
<reference evidence="6 7" key="1">
    <citation type="submission" date="2011-01" db="EMBL/GenBank/DDBJ databases">
        <title>Whole genome sequence of Amphibacillus xylinus NBRC 15112.</title>
        <authorList>
            <person name="Nakazawa H."/>
            <person name="Katano Y."/>
            <person name="Nakamura S."/>
            <person name="Sasagawa M."/>
            <person name="Fukada J."/>
            <person name="Arai T."/>
            <person name="Sasakura N."/>
            <person name="Mochizuki D."/>
            <person name="Hosoyama A."/>
            <person name="Harada K."/>
            <person name="Horikawa H."/>
            <person name="Kato Y."/>
            <person name="Harada T."/>
            <person name="Sasaki K."/>
            <person name="Sekiguchi M."/>
            <person name="Hodoyama M."/>
            <person name="Nishiko R."/>
            <person name="Narita H."/>
            <person name="Hanamaki A."/>
            <person name="Hata C."/>
            <person name="Konno Y."/>
            <person name="Niimura Y."/>
            <person name="Yamazaki S."/>
            <person name="Fujita N."/>
        </authorList>
    </citation>
    <scope>NUCLEOTIDE SEQUENCE [LARGE SCALE GENOMIC DNA]</scope>
    <source>
        <strain evidence="7">ATCC 51415 / DSM 6626 / JCM 7361 / LMG 17667 / NBRC 15112 / Ep01</strain>
    </source>
</reference>
<organism evidence="6 7">
    <name type="scientific">Amphibacillus xylanus (strain ATCC 51415 / DSM 6626 / JCM 7361 / LMG 17667 / NBRC 15112 / Ep01)</name>
    <dbReference type="NCBI Taxonomy" id="698758"/>
    <lineage>
        <taxon>Bacteria</taxon>
        <taxon>Bacillati</taxon>
        <taxon>Bacillota</taxon>
        <taxon>Bacilli</taxon>
        <taxon>Bacillales</taxon>
        <taxon>Bacillaceae</taxon>
        <taxon>Amphibacillus</taxon>
    </lineage>
</organism>